<gene>
    <name evidence="2" type="ORF">EJB05_14129</name>
</gene>
<dbReference type="AlphaFoldDB" id="A0A5J9VZY0"/>
<keyword evidence="3" id="KW-1185">Reference proteome</keyword>
<organism evidence="2 3">
    <name type="scientific">Eragrostis curvula</name>
    <name type="common">weeping love grass</name>
    <dbReference type="NCBI Taxonomy" id="38414"/>
    <lineage>
        <taxon>Eukaryota</taxon>
        <taxon>Viridiplantae</taxon>
        <taxon>Streptophyta</taxon>
        <taxon>Embryophyta</taxon>
        <taxon>Tracheophyta</taxon>
        <taxon>Spermatophyta</taxon>
        <taxon>Magnoliopsida</taxon>
        <taxon>Liliopsida</taxon>
        <taxon>Poales</taxon>
        <taxon>Poaceae</taxon>
        <taxon>PACMAD clade</taxon>
        <taxon>Chloridoideae</taxon>
        <taxon>Eragrostideae</taxon>
        <taxon>Eragrostidinae</taxon>
        <taxon>Eragrostis</taxon>
    </lineage>
</organism>
<dbReference type="Gramene" id="TVU40660">
    <property type="protein sequence ID" value="TVU40660"/>
    <property type="gene ID" value="EJB05_14129"/>
</dbReference>
<evidence type="ECO:0000313" key="3">
    <source>
        <dbReference type="Proteomes" id="UP000324897"/>
    </source>
</evidence>
<feature type="signal peptide" evidence="1">
    <location>
        <begin position="1"/>
        <end position="22"/>
    </location>
</feature>
<sequence length="71" mass="8213">MATASHDALFFFTLLLALRVDGCTTYSWQKYLHPEDIVCATKHEIYPDYLHDSDVEDVVMSLVDTARKLYE</sequence>
<accession>A0A5J9VZY0</accession>
<name>A0A5J9VZY0_9POAL</name>
<dbReference type="Proteomes" id="UP000324897">
    <property type="component" value="Chromosome 4"/>
</dbReference>
<reference evidence="2 3" key="1">
    <citation type="journal article" date="2019" name="Sci. Rep.">
        <title>A high-quality genome of Eragrostis curvula grass provides insights into Poaceae evolution and supports new strategies to enhance forage quality.</title>
        <authorList>
            <person name="Carballo J."/>
            <person name="Santos B.A.C.M."/>
            <person name="Zappacosta D."/>
            <person name="Garbus I."/>
            <person name="Selva J.P."/>
            <person name="Gallo C.A."/>
            <person name="Diaz A."/>
            <person name="Albertini E."/>
            <person name="Caccamo M."/>
            <person name="Echenique V."/>
        </authorList>
    </citation>
    <scope>NUCLEOTIDE SEQUENCE [LARGE SCALE GENOMIC DNA]</scope>
    <source>
        <strain evidence="3">cv. Victoria</strain>
        <tissue evidence="2">Leaf</tissue>
    </source>
</reference>
<dbReference type="EMBL" id="RWGY01000007">
    <property type="protein sequence ID" value="TVU40660.1"/>
    <property type="molecule type" value="Genomic_DNA"/>
</dbReference>
<feature type="chain" id="PRO_5023896586" evidence="1">
    <location>
        <begin position="23"/>
        <end position="71"/>
    </location>
</feature>
<proteinExistence type="predicted"/>
<keyword evidence="1" id="KW-0732">Signal</keyword>
<evidence type="ECO:0000313" key="2">
    <source>
        <dbReference type="EMBL" id="TVU40660.1"/>
    </source>
</evidence>
<evidence type="ECO:0000256" key="1">
    <source>
        <dbReference type="SAM" id="SignalP"/>
    </source>
</evidence>
<protein>
    <submittedName>
        <fullName evidence="2">Uncharacterized protein</fullName>
    </submittedName>
</protein>
<feature type="non-terminal residue" evidence="2">
    <location>
        <position position="1"/>
    </location>
</feature>
<comment type="caution">
    <text evidence="2">The sequence shown here is derived from an EMBL/GenBank/DDBJ whole genome shotgun (WGS) entry which is preliminary data.</text>
</comment>